<sequence>MGFGLIFSVVGGGELLVWALADEADVVDEGGDGGAGEGAEPVHPVVLPDAADHGGAEGDGGVHGGADVGADDEADGDGRDDPEVAALGVDGGGVDGVDEAEGHDDLEDHGVPDADAGGEREGAHGLAAGGDLEEEAGHDGAEQLRHPVHHRLEEADVAAHEGAECDGRVHVAARDVGAHGDGHEERERVRQRRRDQPRRRRRTAVSQLACQYGTPCKTGDQHLMDDMMIGRCTRKGRKKWGWALPKAMPEPEPAKTKMSMEMNSATPARKVSGWDSSPGAPMAILLTGIFDGRSFFRDEWIGSCPVQLASVELCGVVMVCRSCSVGYI</sequence>
<evidence type="ECO:0000256" key="2">
    <source>
        <dbReference type="SAM" id="SignalP"/>
    </source>
</evidence>
<feature type="compositionally biased region" description="Basic and acidic residues" evidence="1">
    <location>
        <begin position="175"/>
        <end position="188"/>
    </location>
</feature>
<dbReference type="Proteomes" id="UP000019116">
    <property type="component" value="Chromosome 3D"/>
</dbReference>
<evidence type="ECO:0000313" key="4">
    <source>
        <dbReference type="Proteomes" id="UP000019116"/>
    </source>
</evidence>
<evidence type="ECO:0000313" key="3">
    <source>
        <dbReference type="EnsemblPlants" id="TraesCS3D02G540800.1"/>
    </source>
</evidence>
<feature type="compositionally biased region" description="Basic and acidic residues" evidence="1">
    <location>
        <begin position="106"/>
        <end position="123"/>
    </location>
</feature>
<dbReference type="Gramene" id="TraesCS3D03G1192700.1">
    <property type="protein sequence ID" value="TraesCS3D03G1192700.1.CDS"/>
    <property type="gene ID" value="TraesCS3D03G1192700"/>
</dbReference>
<dbReference type="EnsemblPlants" id="TraesCS3D02G540800.1">
    <property type="protein sequence ID" value="TraesCS3D02G540800.1"/>
    <property type="gene ID" value="TraesCS3D02G540800"/>
</dbReference>
<reference evidence="3" key="1">
    <citation type="submission" date="2018-08" db="EMBL/GenBank/DDBJ databases">
        <authorList>
            <person name="Rossello M."/>
        </authorList>
    </citation>
    <scope>NUCLEOTIDE SEQUENCE [LARGE SCALE GENOMIC DNA]</scope>
    <source>
        <strain evidence="3">cv. Chinese Spring</strain>
    </source>
</reference>
<feature type="compositionally biased region" description="Gly residues" evidence="1">
    <location>
        <begin position="57"/>
        <end position="67"/>
    </location>
</feature>
<feature type="chain" id="PRO_5043174759" evidence="2">
    <location>
        <begin position="22"/>
        <end position="328"/>
    </location>
</feature>
<proteinExistence type="predicted"/>
<dbReference type="OrthoDB" id="10651629at2759"/>
<reference evidence="3" key="2">
    <citation type="submission" date="2018-10" db="UniProtKB">
        <authorList>
            <consortium name="EnsemblPlants"/>
        </authorList>
    </citation>
    <scope>IDENTIFICATION</scope>
</reference>
<protein>
    <submittedName>
        <fullName evidence="3">Uncharacterized protein</fullName>
    </submittedName>
</protein>
<dbReference type="AlphaFoldDB" id="A0A3B6H4W4"/>
<feature type="region of interest" description="Disordered" evidence="1">
    <location>
        <begin position="175"/>
        <end position="206"/>
    </location>
</feature>
<keyword evidence="4" id="KW-1185">Reference proteome</keyword>
<dbReference type="Gramene" id="TraesCS3D02G540800.1">
    <property type="protein sequence ID" value="TraesCS3D02G540800.1"/>
    <property type="gene ID" value="TraesCS3D02G540800"/>
</dbReference>
<accession>A0A3B6H4W4</accession>
<keyword evidence="2" id="KW-0732">Signal</keyword>
<feature type="region of interest" description="Disordered" evidence="1">
    <location>
        <begin position="28"/>
        <end position="125"/>
    </location>
</feature>
<evidence type="ECO:0000256" key="1">
    <source>
        <dbReference type="SAM" id="MobiDB-lite"/>
    </source>
</evidence>
<feature type="signal peptide" evidence="2">
    <location>
        <begin position="1"/>
        <end position="21"/>
    </location>
</feature>
<name>A0A3B6H4W4_WHEAT</name>
<organism evidence="3">
    <name type="scientific">Triticum aestivum</name>
    <name type="common">Wheat</name>
    <dbReference type="NCBI Taxonomy" id="4565"/>
    <lineage>
        <taxon>Eukaryota</taxon>
        <taxon>Viridiplantae</taxon>
        <taxon>Streptophyta</taxon>
        <taxon>Embryophyta</taxon>
        <taxon>Tracheophyta</taxon>
        <taxon>Spermatophyta</taxon>
        <taxon>Magnoliopsida</taxon>
        <taxon>Liliopsida</taxon>
        <taxon>Poales</taxon>
        <taxon>Poaceae</taxon>
        <taxon>BOP clade</taxon>
        <taxon>Pooideae</taxon>
        <taxon>Triticodae</taxon>
        <taxon>Triticeae</taxon>
        <taxon>Triticinae</taxon>
        <taxon>Triticum</taxon>
    </lineage>
</organism>
<feature type="compositionally biased region" description="Basic residues" evidence="1">
    <location>
        <begin position="189"/>
        <end position="203"/>
    </location>
</feature>
<feature type="compositionally biased region" description="Acidic residues" evidence="1">
    <location>
        <begin position="96"/>
        <end position="105"/>
    </location>
</feature>